<dbReference type="KEGG" id="vg:29125292"/>
<evidence type="ECO:0000259" key="1">
    <source>
        <dbReference type="PROSITE" id="PS50966"/>
    </source>
</evidence>
<keyword evidence="3" id="KW-1185">Reference proteome</keyword>
<dbReference type="Proteomes" id="UP000203261">
    <property type="component" value="Segment"/>
</dbReference>
<evidence type="ECO:0000313" key="2">
    <source>
        <dbReference type="EMBL" id="AMM44923.1"/>
    </source>
</evidence>
<sequence>MGATSIPEHFNIQYDKTTESGTHLFKVRNEKSGGSYLVAVEVGTNHVEDCSCPHHIYRKQYCKHMKHVNTFLSENPRFLTQVTPSKVLPSVSAYDNKVIDKIVSIYKDRIKTDDKMHLYLTRCIRTWSKFQTPIYIEDVKYRFDDPFSSSEILAYQLGMED</sequence>
<dbReference type="GeneID" id="29125292"/>
<dbReference type="InterPro" id="IPR007527">
    <property type="entry name" value="Znf_SWIM"/>
</dbReference>
<dbReference type="GO" id="GO:0008270">
    <property type="term" value="F:zinc ion binding"/>
    <property type="evidence" value="ECO:0007669"/>
    <property type="project" value="InterPro"/>
</dbReference>
<dbReference type="PROSITE" id="PS50966">
    <property type="entry name" value="ZF_SWIM"/>
    <property type="match status" value="1"/>
</dbReference>
<organism evidence="2 3">
    <name type="scientific">Bacillus phage SP-15</name>
    <dbReference type="NCBI Taxonomy" id="1792032"/>
    <lineage>
        <taxon>Viruses</taxon>
        <taxon>Duplodnaviria</taxon>
        <taxon>Heunggongvirae</taxon>
        <taxon>Uroviricota</taxon>
        <taxon>Caudoviricetes</taxon>
        <taxon>Thornevirus</taxon>
        <taxon>Thornevirus SP15</taxon>
    </lineage>
</organism>
<dbReference type="EMBL" id="KT624200">
    <property type="protein sequence ID" value="AMM44923.1"/>
    <property type="molecule type" value="Genomic_DNA"/>
</dbReference>
<protein>
    <recommendedName>
        <fullName evidence="1">SWIM-type domain-containing protein</fullName>
    </recommendedName>
</protein>
<accession>A0A127AWG3</accession>
<proteinExistence type="predicted"/>
<name>A0A127AWG3_9CAUD</name>
<reference evidence="2 3" key="1">
    <citation type="submission" date="2015-08" db="EMBL/GenBank/DDBJ databases">
        <authorList>
            <person name="Babu N.S."/>
            <person name="Beckwith C.J."/>
            <person name="Beseler K.G."/>
            <person name="Brison A."/>
            <person name="Carone J.V."/>
            <person name="Caskin T.P."/>
            <person name="Diamond M."/>
            <person name="Durham M.E."/>
            <person name="Foxe J.M."/>
            <person name="Go M."/>
            <person name="Henderson B.A."/>
            <person name="Jones I.B."/>
            <person name="McGettigan J.A."/>
            <person name="Micheletti S.J."/>
            <person name="Nasrallah M.E."/>
            <person name="Ortiz D."/>
            <person name="Piller C.R."/>
            <person name="Privatt S.R."/>
            <person name="Schneider S.L."/>
            <person name="Sharp S."/>
            <person name="Smith T.C."/>
            <person name="Stanton J.D."/>
            <person name="Ullery H.E."/>
            <person name="Wilson R.J."/>
            <person name="Serrano M.G."/>
            <person name="Buck G."/>
            <person name="Lee V."/>
            <person name="Wang Y."/>
            <person name="Carvalho R."/>
            <person name="Voegtly L."/>
            <person name="Shi R."/>
            <person name="Duckworth R."/>
            <person name="Johnson A."/>
            <person name="Loviza R."/>
            <person name="Walstead R."/>
            <person name="Shah Z."/>
            <person name="Kiflezghi M."/>
            <person name="Wade K."/>
            <person name="Ball S.L."/>
            <person name="Bradley K.W."/>
            <person name="Asai D.J."/>
            <person name="Bowman C.A."/>
            <person name="Russell D.A."/>
            <person name="Pope W.H."/>
            <person name="Jacobs-Sera D."/>
            <person name="Hendrix R.W."/>
            <person name="Hatfull G.F."/>
        </authorList>
    </citation>
    <scope>NUCLEOTIDE SEQUENCE [LARGE SCALE GENOMIC DNA]</scope>
</reference>
<gene>
    <name evidence="2" type="ORF">SP15_125</name>
</gene>
<dbReference type="RefSeq" id="YP_009302512.1">
    <property type="nucleotide sequence ID" value="NC_031245.1"/>
</dbReference>
<feature type="domain" description="SWIM-type" evidence="1">
    <location>
        <begin position="36"/>
        <end position="73"/>
    </location>
</feature>
<evidence type="ECO:0000313" key="3">
    <source>
        <dbReference type="Proteomes" id="UP000203261"/>
    </source>
</evidence>